<dbReference type="Proteomes" id="UP001652700">
    <property type="component" value="Unplaced"/>
</dbReference>
<name>A0ABM5ICA7_DIAVI</name>
<accession>A0ABM5ICA7</accession>
<feature type="compositionally biased region" description="Acidic residues" evidence="1">
    <location>
        <begin position="699"/>
        <end position="711"/>
    </location>
</feature>
<dbReference type="GeneID" id="126885180"/>
<feature type="region of interest" description="Disordered" evidence="1">
    <location>
        <begin position="692"/>
        <end position="711"/>
    </location>
</feature>
<sequence>MVTRRQLFDVLYEKDKLQRSSRTEYLFKYLVRHYKIENDADAMLKMRIFTSKFCNVVYAKLDQCGRKTDRFVKNNTAWLSVCVFEETGLEIDPNAEPQPGTSSGGRRGRPSKEFSASSVRSKRRKTSKLSSTFETEELTLAARRKLKTEGKDDAAKLVSEALLTPTRAGKIRTAWQKAQKSKKIIPLTPDEALSVMIESKDTKHSYLVHRRIAKEHFADIYPSYHKLREAKLRCYPRKEGQTVSESCAEILLQDLLDHTVKRIVELQKPVLRSLSTELLKNLKLLLKWGCDGSTGHSQYKQLFSDNSFGDGDLFLTSIVPLQLYAEQPGQDKIIVWQNPRPSSTRFCRPIRFQFKKETKELTVQETSYIENQISELQPTIGMLDSEEIAVSHVCVMTMIDGKVCNAITETASSQTCYICKATPKQMNDIEKLLKREVVQENLKFGLSTLHAWIRFFECLLHISYRLEVKVWQIRGSNNRAVFENKKRTIQQIFRDRTGLLVDIPKSGGSGTTNDGNTARRFFADPSLSSEITGIDKDVIMRFGIILRTLSCGYAIDVRAFEEYCLETAKLYVAKYSWYYMPSSVHKILLHGAIVIKEAILPIGQLSEEAQESRNKDLKSFREKHTRKISRISGNQDLLNRLLITSDPVISSLRQYPLRKSSNISSEVVSLLKAPSLESMEADSLRALQLNMESRQVSSSDEEDDSASDVDF</sequence>
<organism evidence="2 3">
    <name type="scientific">Diabrotica virgifera virgifera</name>
    <name type="common">western corn rootworm</name>
    <dbReference type="NCBI Taxonomy" id="50390"/>
    <lineage>
        <taxon>Eukaryota</taxon>
        <taxon>Metazoa</taxon>
        <taxon>Ecdysozoa</taxon>
        <taxon>Arthropoda</taxon>
        <taxon>Hexapoda</taxon>
        <taxon>Insecta</taxon>
        <taxon>Pterygota</taxon>
        <taxon>Neoptera</taxon>
        <taxon>Endopterygota</taxon>
        <taxon>Coleoptera</taxon>
        <taxon>Polyphaga</taxon>
        <taxon>Cucujiformia</taxon>
        <taxon>Chrysomeloidea</taxon>
        <taxon>Chrysomelidae</taxon>
        <taxon>Galerucinae</taxon>
        <taxon>Diabroticina</taxon>
        <taxon>Diabroticites</taxon>
        <taxon>Diabrotica</taxon>
    </lineage>
</organism>
<dbReference type="RefSeq" id="XP_028129698.2">
    <property type="nucleotide sequence ID" value="XM_028273897.2"/>
</dbReference>
<feature type="region of interest" description="Disordered" evidence="1">
    <location>
        <begin position="92"/>
        <end position="130"/>
    </location>
</feature>
<evidence type="ECO:0000256" key="1">
    <source>
        <dbReference type="SAM" id="MobiDB-lite"/>
    </source>
</evidence>
<reference evidence="2" key="1">
    <citation type="submission" date="2025-05" db="UniProtKB">
        <authorList>
            <consortium name="EnsemblMetazoa"/>
        </authorList>
    </citation>
    <scope>IDENTIFICATION</scope>
</reference>
<protein>
    <submittedName>
        <fullName evidence="2">Uncharacterized protein</fullName>
    </submittedName>
</protein>
<proteinExistence type="predicted"/>
<evidence type="ECO:0000313" key="2">
    <source>
        <dbReference type="EnsemblMetazoa" id="XP_028129698.2"/>
    </source>
</evidence>
<dbReference type="EnsemblMetazoa" id="XM_028273897.2">
    <property type="protein sequence ID" value="XP_028129698.2"/>
    <property type="gene ID" value="LOC114325767"/>
</dbReference>
<dbReference type="EnsemblMetazoa" id="XM_050651614.1">
    <property type="protein sequence ID" value="XP_050507571.1"/>
    <property type="gene ID" value="LOC126885180"/>
</dbReference>
<dbReference type="GeneID" id="114325767"/>
<dbReference type="RefSeq" id="XP_050507571.1">
    <property type="nucleotide sequence ID" value="XM_050651614.1"/>
</dbReference>
<evidence type="ECO:0000313" key="3">
    <source>
        <dbReference type="Proteomes" id="UP001652700"/>
    </source>
</evidence>
<keyword evidence="3" id="KW-1185">Reference proteome</keyword>